<feature type="region of interest" description="Disordered" evidence="1">
    <location>
        <begin position="1"/>
        <end position="22"/>
    </location>
</feature>
<evidence type="ECO:0000313" key="2">
    <source>
        <dbReference type="EMBL" id="GAA2581517.1"/>
    </source>
</evidence>
<dbReference type="SUPFAM" id="SSF51905">
    <property type="entry name" value="FAD/NAD(P)-binding domain"/>
    <property type="match status" value="1"/>
</dbReference>
<gene>
    <name evidence="2" type="ORF">GCM10010411_12680</name>
</gene>
<evidence type="ECO:0000313" key="3">
    <source>
        <dbReference type="Proteomes" id="UP001501509"/>
    </source>
</evidence>
<proteinExistence type="predicted"/>
<dbReference type="EMBL" id="BAAATD010000001">
    <property type="protein sequence ID" value="GAA2581517.1"/>
    <property type="molecule type" value="Genomic_DNA"/>
</dbReference>
<dbReference type="Gene3D" id="3.50.50.60">
    <property type="entry name" value="FAD/NAD(P)-binding domain"/>
    <property type="match status" value="1"/>
</dbReference>
<accession>A0ABN3PIZ1</accession>
<protein>
    <submittedName>
        <fullName evidence="2">Uncharacterized protein</fullName>
    </submittedName>
</protein>
<name>A0ABN3PIZ1_9ACTN</name>
<reference evidence="2 3" key="1">
    <citation type="journal article" date="2019" name="Int. J. Syst. Evol. Microbiol.">
        <title>The Global Catalogue of Microorganisms (GCM) 10K type strain sequencing project: providing services to taxonomists for standard genome sequencing and annotation.</title>
        <authorList>
            <consortium name="The Broad Institute Genomics Platform"/>
            <consortium name="The Broad Institute Genome Sequencing Center for Infectious Disease"/>
            <person name="Wu L."/>
            <person name="Ma J."/>
        </authorList>
    </citation>
    <scope>NUCLEOTIDE SEQUENCE [LARGE SCALE GENOMIC DNA]</scope>
    <source>
        <strain evidence="2 3">JCM 6833</strain>
    </source>
</reference>
<dbReference type="InterPro" id="IPR036188">
    <property type="entry name" value="FAD/NAD-bd_sf"/>
</dbReference>
<keyword evidence="3" id="KW-1185">Reference proteome</keyword>
<evidence type="ECO:0000256" key="1">
    <source>
        <dbReference type="SAM" id="MobiDB-lite"/>
    </source>
</evidence>
<organism evidence="2 3">
    <name type="scientific">Actinomadura fulvescens</name>
    <dbReference type="NCBI Taxonomy" id="46160"/>
    <lineage>
        <taxon>Bacteria</taxon>
        <taxon>Bacillati</taxon>
        <taxon>Actinomycetota</taxon>
        <taxon>Actinomycetes</taxon>
        <taxon>Streptosporangiales</taxon>
        <taxon>Thermomonosporaceae</taxon>
        <taxon>Actinomadura</taxon>
    </lineage>
</organism>
<comment type="caution">
    <text evidence="2">The sequence shown here is derived from an EMBL/GenBank/DDBJ whole genome shotgun (WGS) entry which is preliminary data.</text>
</comment>
<sequence length="525" mass="58806">MSEMTDLLDTSGSPPTAPLGRQVPPLLETHAMWTDEMVAMAGIPVHDMPFVSVGGGMGSFIMADYLRVAGGVPTSGLRVLSNLDAPWQTYEYLTRVSQLPRAKRIRSDSSSRPDNLWGFPSYAWSEAMRGPTLKPLLQVLLEPVFADFYTPVLDNVLRGLEREAHRIRYWDMLVRGEVRLVRRRIGGGYFVLLWPYRREGEEAGGPDEHIAFRARDVHLAVGYPGLRFLPDMQLFRERFNDFHHVVNGYEDHEHVYHALRTRPGTVLVRGGGVVTSAVLHRLITERLRLGTQTRIVHLFRSYYDGNHGPHPWARRRGRDGFAYQGFNYPKSTWGGQVKARMRRLEGGDRARLYDQIGGTTTPYRRHWQRALREARRGGWYRALNATIAELRLDGTGVVATTQAPEGELDIKADYVIDCTGLVGDISEHRVLDDLLRNGGAGRNPLGRLDVGRDFAVRGADSPPGRLYATGAAAYGGYFPGVDTFLGLQIAAQEVTDDVAARGFGTRMSPGRSIAQWLKWVTGRQI</sequence>
<dbReference type="Proteomes" id="UP001501509">
    <property type="component" value="Unassembled WGS sequence"/>
</dbReference>